<dbReference type="Gene3D" id="2.30.30.770">
    <property type="match status" value="1"/>
</dbReference>
<evidence type="ECO:0000256" key="6">
    <source>
        <dbReference type="SAM" id="MobiDB-lite"/>
    </source>
</evidence>
<dbReference type="GO" id="GO:0015935">
    <property type="term" value="C:small ribosomal subunit"/>
    <property type="evidence" value="ECO:0007669"/>
    <property type="project" value="InterPro"/>
</dbReference>
<dbReference type="GO" id="GO:0003735">
    <property type="term" value="F:structural constituent of ribosome"/>
    <property type="evidence" value="ECO:0007669"/>
    <property type="project" value="InterPro"/>
</dbReference>
<feature type="domain" description="KOW" evidence="7">
    <location>
        <begin position="4"/>
        <end position="31"/>
    </location>
</feature>
<dbReference type="InterPro" id="IPR008991">
    <property type="entry name" value="Translation_prot_SH3-like_sf"/>
</dbReference>
<feature type="compositionally biased region" description="Low complexity" evidence="6">
    <location>
        <begin position="424"/>
        <end position="441"/>
    </location>
</feature>
<evidence type="ECO:0000256" key="1">
    <source>
        <dbReference type="ARBA" id="ARBA00006242"/>
    </source>
</evidence>
<dbReference type="Gene3D" id="3.40.50.10490">
    <property type="entry name" value="Glucose-6-phosphate isomerase like protein, domain 1"/>
    <property type="match status" value="1"/>
</dbReference>
<reference evidence="8" key="1">
    <citation type="submission" date="2014-09" db="EMBL/GenBank/DDBJ databases">
        <title>Draft genome sequence of an oleaginous Mucoromycotina fungus Mucor ambiguus NBRC6742.</title>
        <authorList>
            <person name="Takeda I."/>
            <person name="Yamane N."/>
            <person name="Morita T."/>
            <person name="Tamano K."/>
            <person name="Machida M."/>
            <person name="Baker S."/>
            <person name="Koike H."/>
        </authorList>
    </citation>
    <scope>NUCLEOTIDE SEQUENCE</scope>
    <source>
        <strain evidence="8">NBRC 6742</strain>
    </source>
</reference>
<evidence type="ECO:0000313" key="8">
    <source>
        <dbReference type="EMBL" id="GAN07104.1"/>
    </source>
</evidence>
<dbReference type="SUPFAM" id="SSF50104">
    <property type="entry name" value="Translation proteins SH3-like domain"/>
    <property type="match status" value="1"/>
</dbReference>
<feature type="region of interest" description="Disordered" evidence="6">
    <location>
        <begin position="385"/>
        <end position="441"/>
    </location>
</feature>
<dbReference type="InterPro" id="IPR005707">
    <property type="entry name" value="Ribosomal_uS2_euk/arc"/>
</dbReference>
<dbReference type="InterPro" id="IPR023591">
    <property type="entry name" value="Ribosomal_uS2_flav_dom_sf"/>
</dbReference>
<dbReference type="InterPro" id="IPR001865">
    <property type="entry name" value="Ribosomal_uS2"/>
</dbReference>
<dbReference type="Proteomes" id="UP000053815">
    <property type="component" value="Unassembled WGS sequence"/>
</dbReference>
<evidence type="ECO:0000259" key="7">
    <source>
        <dbReference type="SMART" id="SM00739"/>
    </source>
</evidence>
<accession>A0A0C9MIA6</accession>
<name>A0A0C9MIA6_9FUNG</name>
<organism evidence="8">
    <name type="scientific">Mucor ambiguus</name>
    <dbReference type="NCBI Taxonomy" id="91626"/>
    <lineage>
        <taxon>Eukaryota</taxon>
        <taxon>Fungi</taxon>
        <taxon>Fungi incertae sedis</taxon>
        <taxon>Mucoromycota</taxon>
        <taxon>Mucoromycotina</taxon>
        <taxon>Mucoromycetes</taxon>
        <taxon>Mucorales</taxon>
        <taxon>Mucorineae</taxon>
        <taxon>Mucoraceae</taxon>
        <taxon>Mucor</taxon>
    </lineage>
</organism>
<dbReference type="SUPFAM" id="SSF52313">
    <property type="entry name" value="Ribosomal protein S2"/>
    <property type="match status" value="1"/>
</dbReference>
<evidence type="ECO:0000256" key="2">
    <source>
        <dbReference type="ARBA" id="ARBA00009124"/>
    </source>
</evidence>
<dbReference type="PRINTS" id="PR00395">
    <property type="entry name" value="RIBOSOMALS2"/>
</dbReference>
<dbReference type="CDD" id="cd01425">
    <property type="entry name" value="RPS2"/>
    <property type="match status" value="1"/>
</dbReference>
<proteinExistence type="inferred from homology"/>
<evidence type="ECO:0000256" key="5">
    <source>
        <dbReference type="ARBA" id="ARBA00035256"/>
    </source>
</evidence>
<dbReference type="FunFam" id="3.40.50.10490:FF:000030">
    <property type="entry name" value="30S ribosomal protein S2"/>
    <property type="match status" value="1"/>
</dbReference>
<dbReference type="Pfam" id="PF01777">
    <property type="entry name" value="Ribosomal_L27e"/>
    <property type="match status" value="1"/>
</dbReference>
<dbReference type="EMBL" id="DF836437">
    <property type="protein sequence ID" value="GAN07104.1"/>
    <property type="molecule type" value="Genomic_DNA"/>
</dbReference>
<dbReference type="FunFam" id="2.30.30.770:FF:000001">
    <property type="entry name" value="60S ribosomal protein L27"/>
    <property type="match status" value="1"/>
</dbReference>
<comment type="similarity">
    <text evidence="1">Belongs to the universal ribosomal protein uS2 family.</text>
</comment>
<dbReference type="AlphaFoldDB" id="A0A0C9MIA6"/>
<dbReference type="InterPro" id="IPR001141">
    <property type="entry name" value="Ribosomal_eL27"/>
</dbReference>
<evidence type="ECO:0000256" key="4">
    <source>
        <dbReference type="ARBA" id="ARBA00023274"/>
    </source>
</evidence>
<protein>
    <recommendedName>
        <fullName evidence="5">Small ribosomal subunit protein uS2</fullName>
    </recommendedName>
</protein>
<gene>
    <name evidence="8" type="ORF">MAM1_0148d06596</name>
</gene>
<dbReference type="InterPro" id="IPR038655">
    <property type="entry name" value="Ribosomal_eL27_sf"/>
</dbReference>
<dbReference type="InterPro" id="IPR041991">
    <property type="entry name" value="Ribosomal_eL27_KOW"/>
</dbReference>
<dbReference type="InterPro" id="IPR005824">
    <property type="entry name" value="KOW"/>
</dbReference>
<dbReference type="STRING" id="91626.A0A0C9MIA6"/>
<evidence type="ECO:0000313" key="9">
    <source>
        <dbReference type="Proteomes" id="UP000053815"/>
    </source>
</evidence>
<dbReference type="Pfam" id="PF00318">
    <property type="entry name" value="Ribosomal_S2"/>
    <property type="match status" value="2"/>
</dbReference>
<dbReference type="SMART" id="SM00739">
    <property type="entry name" value="KOW"/>
    <property type="match status" value="1"/>
</dbReference>
<evidence type="ECO:0000256" key="3">
    <source>
        <dbReference type="ARBA" id="ARBA00022980"/>
    </source>
</evidence>
<keyword evidence="9" id="KW-1185">Reference proteome</keyword>
<dbReference type="PANTHER" id="PTHR11489">
    <property type="entry name" value="40S RIBOSOMAL PROTEIN SA"/>
    <property type="match status" value="1"/>
</dbReference>
<dbReference type="OrthoDB" id="414863at2759"/>
<comment type="similarity">
    <text evidence="2">Belongs to the eukaryotic ribosomal protein eL27 family.</text>
</comment>
<dbReference type="CDD" id="cd06090">
    <property type="entry name" value="KOW_RPL27"/>
    <property type="match status" value="1"/>
</dbReference>
<dbReference type="GO" id="GO:0006412">
    <property type="term" value="P:translation"/>
    <property type="evidence" value="ECO:0007669"/>
    <property type="project" value="InterPro"/>
</dbReference>
<sequence length="441" mass="49866">MVKFIKAGKVVVILQGRYAGKKAVVVRNHDEGTKDRPYGYAVVAGVERSPLKVTKAMGKKKTAKRSKVKPFVKIVNYNHMMPTRYGLELEQIKGTVSAETFKEPTQREDSKKVIKKLFEERYQTVLEPTEKDVALMLAAKCHLGTMNVSKRMKPYVFSRRADGIQIIHLGKTWEKLILAARVLAIVDPKTIYIAFSTTKTRRPAIKLAQYIGGKTNQERFMPGTFTNTWEEPFILVCMDPMTDFQAVQESSKCNMPVIAFTNTHCSLKYVDIAIPCNNMGAQSLGLMCWLLSRAILRLRGTLSYTAPWNVLADMFFYSDVQEEEEEGEYGQQQQAHPYEPMHKRIDWDASGTTATDKGEFRHDIHDTHVNWGQGIVVGDWADDVSQEQQHQFDSREISSTGWAGNIPGAQKEKEEPEEEGWGDAASAASKPFAPFKTPWDD</sequence>
<keyword evidence="4" id="KW-0687">Ribonucleoprotein</keyword>
<keyword evidence="3 8" id="KW-0689">Ribosomal protein</keyword>